<evidence type="ECO:0000256" key="5">
    <source>
        <dbReference type="ARBA" id="ARBA00022989"/>
    </source>
</evidence>
<dbReference type="STRING" id="1322246.BN4_11657"/>
<dbReference type="Pfam" id="PF00664">
    <property type="entry name" value="ABC_membrane"/>
    <property type="match status" value="1"/>
</dbReference>
<dbReference type="GO" id="GO:0016887">
    <property type="term" value="F:ATP hydrolysis activity"/>
    <property type="evidence" value="ECO:0007669"/>
    <property type="project" value="InterPro"/>
</dbReference>
<keyword evidence="3" id="KW-0547">Nucleotide-binding</keyword>
<dbReference type="SMART" id="SM00382">
    <property type="entry name" value="AAA"/>
    <property type="match status" value="1"/>
</dbReference>
<feature type="region of interest" description="Disordered" evidence="7">
    <location>
        <begin position="682"/>
        <end position="707"/>
    </location>
</feature>
<keyword evidence="6 8" id="KW-0472">Membrane</keyword>
<evidence type="ECO:0000256" key="3">
    <source>
        <dbReference type="ARBA" id="ARBA00022741"/>
    </source>
</evidence>
<feature type="transmembrane region" description="Helical" evidence="8">
    <location>
        <begin position="189"/>
        <end position="209"/>
    </location>
</feature>
<keyword evidence="2 8" id="KW-0812">Transmembrane</keyword>
<protein>
    <submittedName>
        <fullName evidence="11">Putative Xenobiotic-transporting ATPase</fullName>
        <ecNumber evidence="11">3.6.3.44</ecNumber>
    </submittedName>
</protein>
<reference evidence="12" key="2">
    <citation type="journal article" date="2013" name="Stand. Genomic Sci.">
        <title>Complete genome sequence of Desulfocapsa sulfexigens, a marine deltaproteobacterium specialized in disproportionating inorganic sulfur compounds.</title>
        <authorList>
            <person name="Finster K.W."/>
            <person name="Kjeldsen K.U."/>
            <person name="Kube M."/>
            <person name="Reinhardt R."/>
            <person name="Mussmann M."/>
            <person name="Amann R."/>
            <person name="Schreiber L."/>
        </authorList>
    </citation>
    <scope>NUCLEOTIDE SEQUENCE [LARGE SCALE GENOMIC DNA]</scope>
    <source>
        <strain evidence="12">DSM 10523 / SB164P1</strain>
    </source>
</reference>
<dbReference type="PANTHER" id="PTHR24221">
    <property type="entry name" value="ATP-BINDING CASSETTE SUB-FAMILY B"/>
    <property type="match status" value="1"/>
</dbReference>
<gene>
    <name evidence="11" type="ordered locus">BN4_11657</name>
</gene>
<dbReference type="GO" id="GO:0005524">
    <property type="term" value="F:ATP binding"/>
    <property type="evidence" value="ECO:0007669"/>
    <property type="project" value="UniProtKB-KW"/>
</dbReference>
<reference evidence="11 12" key="1">
    <citation type="journal article" date="2013" name="PLoS ONE">
        <title>The first genomic and proteomic characterization of a deep-sea sulfate reducer: insights into the piezophilic lifestyle of Desulfovibrio piezophilus.</title>
        <authorList>
            <person name="Pradel N."/>
            <person name="Ji B."/>
            <person name="Gimenez G."/>
            <person name="Talla E."/>
            <person name="Lenoble P."/>
            <person name="Garel M."/>
            <person name="Tamburini C."/>
            <person name="Fourquet P."/>
            <person name="Lebrun R."/>
            <person name="Bertin P."/>
            <person name="Denis Y."/>
            <person name="Pophillat M."/>
            <person name="Barbe V."/>
            <person name="Ollivier B."/>
            <person name="Dolla A."/>
        </authorList>
    </citation>
    <scope>NUCLEOTIDE SEQUENCE [LARGE SCALE GENOMIC DNA]</scope>
    <source>
        <strain evidence="12">DSM 10523 / SB164P1</strain>
    </source>
</reference>
<evidence type="ECO:0000256" key="6">
    <source>
        <dbReference type="ARBA" id="ARBA00023136"/>
    </source>
</evidence>
<feature type="transmembrane region" description="Helical" evidence="8">
    <location>
        <begin position="262"/>
        <end position="286"/>
    </location>
</feature>
<dbReference type="PANTHER" id="PTHR24221:SF248">
    <property type="entry name" value="ABC TRANSPORTER TRANSMEMBRANE REGION"/>
    <property type="match status" value="1"/>
</dbReference>
<dbReference type="EMBL" id="FO203427">
    <property type="protein sequence ID" value="CCH48892.1"/>
    <property type="molecule type" value="Genomic_DNA"/>
</dbReference>
<feature type="transmembrane region" description="Helical" evidence="8">
    <location>
        <begin position="377"/>
        <end position="399"/>
    </location>
</feature>
<dbReference type="RefSeq" id="WP_015414936.1">
    <property type="nucleotide sequence ID" value="NC_020409.1"/>
</dbReference>
<dbReference type="SUPFAM" id="SSF90123">
    <property type="entry name" value="ABC transporter transmembrane region"/>
    <property type="match status" value="1"/>
</dbReference>
<dbReference type="KEGG" id="dpi:BN4_11657"/>
<evidence type="ECO:0000313" key="11">
    <source>
        <dbReference type="EMBL" id="CCH48892.1"/>
    </source>
</evidence>
<feature type="compositionally biased region" description="Low complexity" evidence="7">
    <location>
        <begin position="694"/>
        <end position="707"/>
    </location>
</feature>
<feature type="transmembrane region" description="Helical" evidence="8">
    <location>
        <begin position="292"/>
        <end position="312"/>
    </location>
</feature>
<keyword evidence="4" id="KW-0067">ATP-binding</keyword>
<proteinExistence type="predicted"/>
<comment type="subcellular location">
    <subcellularLocation>
        <location evidence="1">Cell membrane</location>
        <topology evidence="1">Multi-pass membrane protein</topology>
    </subcellularLocation>
</comment>
<evidence type="ECO:0000259" key="9">
    <source>
        <dbReference type="PROSITE" id="PS50893"/>
    </source>
</evidence>
<dbReference type="PROSITE" id="PS50893">
    <property type="entry name" value="ABC_TRANSPORTER_2"/>
    <property type="match status" value="1"/>
</dbReference>
<dbReference type="PROSITE" id="PS50929">
    <property type="entry name" value="ABC_TM1F"/>
    <property type="match status" value="1"/>
</dbReference>
<dbReference type="BioCyc" id="DPIE1322246:BN4_RS08310-MONOMER"/>
<sequence length="707" mass="77103">MSLRFHQMHPLEFCEDEISCQGNFFFALENANLPPSPYLDALVSVLASICWHGSAKEFLSALPLGTPLGFEDLRDILARLGYDTEVLSAKEIGDLSTPAIHVTGETVTVLTPESDPPRSGVVILVFPKVDLASGAAQGSWLSWTVSGLWSQVSGAVIASFFINVVGLALPFFTRYVYDRAIPAHSSTGLLYLGGGVSIAVIFGMVFRLVRSRLLTYAGGRLAYLSGVESFGKILSLPTTILTKSSTDAHLLRLRDLERVREFVSGNFATTLLDAPFILLYLGAVGVMGGRLALVPLTALILYCMTIPFLSMLEDRAMRKAAKLNSERSAIQQDTIDKLRGLIGVGLEERWIDNYSRVMARSAVANRNYALISASFRILSRIMSSGTALATLAVAMWLVLEGSITPGAMIGSMMFIWRITGPTQTLGTAFSRYFQLRHSARQMDRLMELQGENLDASLVSPLQDLPPTVALNRVVFRHTSNGEPALAGVSIQIEEGEVIGVTGPNGAGKTTLLQTVAGLIQPQGGSVLIGGRDLRQFHPEDVRSWLGFLPENDIPFRGTLRSNLLIAKSDATEEELLHALEKAGAGSLVNTLPEGLDSFMYLDRGIRVGHDMQQAICIARALLKNPRILLLDEPIFHNPRYQENFYKLLDEFRGEKTVLISSHDRDVLARCDKVLLLDQGMPISFGKPTPPPAPKTTSATITTSQESN</sequence>
<dbReference type="InterPro" id="IPR011527">
    <property type="entry name" value="ABC1_TM_dom"/>
</dbReference>
<dbReference type="OrthoDB" id="9760168at2"/>
<dbReference type="Gene3D" id="1.20.1560.10">
    <property type="entry name" value="ABC transporter type 1, transmembrane domain"/>
    <property type="match status" value="1"/>
</dbReference>
<name>M1WSI3_PSEP2</name>
<dbReference type="SUPFAM" id="SSF52540">
    <property type="entry name" value="P-loop containing nucleoside triphosphate hydrolases"/>
    <property type="match status" value="1"/>
</dbReference>
<evidence type="ECO:0000259" key="10">
    <source>
        <dbReference type="PROSITE" id="PS50929"/>
    </source>
</evidence>
<dbReference type="Gene3D" id="3.40.50.300">
    <property type="entry name" value="P-loop containing nucleotide triphosphate hydrolases"/>
    <property type="match status" value="1"/>
</dbReference>
<dbReference type="eggNOG" id="COG2274">
    <property type="taxonomic scope" value="Bacteria"/>
</dbReference>
<dbReference type="InterPro" id="IPR039421">
    <property type="entry name" value="Type_1_exporter"/>
</dbReference>
<evidence type="ECO:0000313" key="12">
    <source>
        <dbReference type="Proteomes" id="UP000011724"/>
    </source>
</evidence>
<feature type="domain" description="ABC transmembrane type-1" evidence="10">
    <location>
        <begin position="154"/>
        <end position="434"/>
    </location>
</feature>
<dbReference type="InterPro" id="IPR003439">
    <property type="entry name" value="ABC_transporter-like_ATP-bd"/>
</dbReference>
<dbReference type="GO" id="GO:0140359">
    <property type="term" value="F:ABC-type transporter activity"/>
    <property type="evidence" value="ECO:0007669"/>
    <property type="project" value="InterPro"/>
</dbReference>
<dbReference type="GO" id="GO:0005886">
    <property type="term" value="C:plasma membrane"/>
    <property type="evidence" value="ECO:0007669"/>
    <property type="project" value="UniProtKB-SubCell"/>
</dbReference>
<dbReference type="HOGENOM" id="CLU_000604_95_6_7"/>
<evidence type="ECO:0000256" key="8">
    <source>
        <dbReference type="SAM" id="Phobius"/>
    </source>
</evidence>
<dbReference type="PATRIC" id="fig|879567.3.peg.1738"/>
<evidence type="ECO:0000256" key="7">
    <source>
        <dbReference type="SAM" id="MobiDB-lite"/>
    </source>
</evidence>
<dbReference type="AlphaFoldDB" id="M1WSI3"/>
<keyword evidence="5 8" id="KW-1133">Transmembrane helix</keyword>
<dbReference type="Proteomes" id="UP000011724">
    <property type="component" value="Chromosome"/>
</dbReference>
<dbReference type="EC" id="3.6.3.44" evidence="11"/>
<dbReference type="GO" id="GO:0034040">
    <property type="term" value="F:ATPase-coupled lipid transmembrane transporter activity"/>
    <property type="evidence" value="ECO:0007669"/>
    <property type="project" value="TreeGrafter"/>
</dbReference>
<evidence type="ECO:0000256" key="2">
    <source>
        <dbReference type="ARBA" id="ARBA00022692"/>
    </source>
</evidence>
<dbReference type="InterPro" id="IPR036640">
    <property type="entry name" value="ABC1_TM_sf"/>
</dbReference>
<dbReference type="InterPro" id="IPR027417">
    <property type="entry name" value="P-loop_NTPase"/>
</dbReference>
<feature type="domain" description="ABC transporter" evidence="9">
    <location>
        <begin position="468"/>
        <end position="703"/>
    </location>
</feature>
<keyword evidence="11" id="KW-0378">Hydrolase</keyword>
<accession>M1WSI3</accession>
<dbReference type="InterPro" id="IPR003593">
    <property type="entry name" value="AAA+_ATPase"/>
</dbReference>
<evidence type="ECO:0000256" key="4">
    <source>
        <dbReference type="ARBA" id="ARBA00022840"/>
    </source>
</evidence>
<keyword evidence="12" id="KW-1185">Reference proteome</keyword>
<organism evidence="11 12">
    <name type="scientific">Pseudodesulfovibrio piezophilus (strain DSM 21447 / JCM 15486 / C1TLV30)</name>
    <name type="common">Desulfovibrio piezophilus</name>
    <dbReference type="NCBI Taxonomy" id="1322246"/>
    <lineage>
        <taxon>Bacteria</taxon>
        <taxon>Pseudomonadati</taxon>
        <taxon>Thermodesulfobacteriota</taxon>
        <taxon>Desulfovibrionia</taxon>
        <taxon>Desulfovibrionales</taxon>
        <taxon>Desulfovibrionaceae</taxon>
    </lineage>
</organism>
<dbReference type="Pfam" id="PF00005">
    <property type="entry name" value="ABC_tran"/>
    <property type="match status" value="1"/>
</dbReference>
<feature type="transmembrane region" description="Helical" evidence="8">
    <location>
        <begin position="155"/>
        <end position="177"/>
    </location>
</feature>
<evidence type="ECO:0000256" key="1">
    <source>
        <dbReference type="ARBA" id="ARBA00004651"/>
    </source>
</evidence>